<comment type="caution">
    <text evidence="1">The sequence shown here is derived from an EMBL/GenBank/DDBJ whole genome shotgun (WGS) entry which is preliminary data.</text>
</comment>
<evidence type="ECO:0000313" key="2">
    <source>
        <dbReference type="Proteomes" id="UP000065504"/>
    </source>
</evidence>
<gene>
    <name evidence="1" type="ORF">WM16_04780</name>
</gene>
<organism evidence="1 2">
    <name type="scientific">Burkholderia ubonensis</name>
    <dbReference type="NCBI Taxonomy" id="101571"/>
    <lineage>
        <taxon>Bacteria</taxon>
        <taxon>Pseudomonadati</taxon>
        <taxon>Pseudomonadota</taxon>
        <taxon>Betaproteobacteria</taxon>
        <taxon>Burkholderiales</taxon>
        <taxon>Burkholderiaceae</taxon>
        <taxon>Burkholderia</taxon>
        <taxon>Burkholderia cepacia complex</taxon>
    </lineage>
</organism>
<reference evidence="1 2" key="1">
    <citation type="submission" date="2015-11" db="EMBL/GenBank/DDBJ databases">
        <title>Expanding the genomic diversity of Burkholderia species for the development of highly accurate diagnostics.</title>
        <authorList>
            <person name="Sahl J."/>
            <person name="Keim P."/>
            <person name="Wagner D."/>
        </authorList>
    </citation>
    <scope>NUCLEOTIDE SEQUENCE [LARGE SCALE GENOMIC DNA]</scope>
    <source>
        <strain evidence="1 2">MSMB782WGS</strain>
    </source>
</reference>
<evidence type="ECO:0000313" key="1">
    <source>
        <dbReference type="EMBL" id="KWK80581.1"/>
    </source>
</evidence>
<proteinExistence type="predicted"/>
<name>A0A108CU48_9BURK</name>
<dbReference type="Proteomes" id="UP000065504">
    <property type="component" value="Unassembled WGS sequence"/>
</dbReference>
<sequence length="181" mass="19725">MRRKTAPRAAPIAMRLLYGPSYEPTVNGLRWTAFIPFMAGMTGLFGVQRLLPLGLKKALTRILNVALLPVLAKYFAEQGAASAVLLAEAAVAAALAAVVDHEGIPLIGRPAARRPRAGGRRRLDRRLRPAAARGLALSVTATTAACRLRRYFLRRARRPAGNVDCFFVAAQGRHAKNRTYR</sequence>
<protein>
    <submittedName>
        <fullName evidence="1">Uncharacterized protein</fullName>
    </submittedName>
</protein>
<dbReference type="EMBL" id="LPLU01000043">
    <property type="protein sequence ID" value="KWK80581.1"/>
    <property type="molecule type" value="Genomic_DNA"/>
</dbReference>
<accession>A0A108CU48</accession>
<dbReference type="AlphaFoldDB" id="A0A108CU48"/>